<protein>
    <submittedName>
        <fullName evidence="1">Uncharacterized protein</fullName>
    </submittedName>
</protein>
<name>A0ABR5LIR3_9MYCO</name>
<gene>
    <name evidence="1" type="ORF">AN912_27870</name>
</gene>
<organism evidence="1 2">
    <name type="scientific">Mycobacteroides immunogenum</name>
    <dbReference type="NCBI Taxonomy" id="83262"/>
    <lineage>
        <taxon>Bacteria</taxon>
        <taxon>Bacillati</taxon>
        <taxon>Actinomycetota</taxon>
        <taxon>Actinomycetes</taxon>
        <taxon>Mycobacteriales</taxon>
        <taxon>Mycobacteriaceae</taxon>
        <taxon>Mycobacteroides</taxon>
    </lineage>
</organism>
<dbReference type="Proteomes" id="UP000037962">
    <property type="component" value="Unassembled WGS sequence"/>
</dbReference>
<keyword evidence="2" id="KW-1185">Reference proteome</keyword>
<dbReference type="EMBL" id="LJFS01000060">
    <property type="protein sequence ID" value="KPG23835.1"/>
    <property type="molecule type" value="Genomic_DNA"/>
</dbReference>
<proteinExistence type="predicted"/>
<sequence>MADHCPDPDGIPLPGSVRGRTEFYPGMGTCRYCRREYKLRANGLIRKHKGLPRRTDGGCPYLCDPSCDFSCYSKAVA</sequence>
<evidence type="ECO:0000313" key="2">
    <source>
        <dbReference type="Proteomes" id="UP000037962"/>
    </source>
</evidence>
<reference evidence="1 2" key="1">
    <citation type="submission" date="2015-09" db="EMBL/GenBank/DDBJ databases">
        <title>Genome Sequences of Mycobacterium immunogenum Isolates, Recuperated from a Chloraminated Drinking Water Distribution System Simulator Subjected to Episodes of Nitrification.</title>
        <authorList>
            <person name="Gomez-Alvarez V."/>
            <person name="Revetta R.P."/>
        </authorList>
    </citation>
    <scope>NUCLEOTIDE SEQUENCE [LARGE SCALE GENOMIC DNA]</scope>
    <source>
        <strain evidence="1 2">H076</strain>
    </source>
</reference>
<accession>A0ABR5LIR3</accession>
<evidence type="ECO:0000313" key="1">
    <source>
        <dbReference type="EMBL" id="KPG23835.1"/>
    </source>
</evidence>
<dbReference type="RefSeq" id="WP_054430130.1">
    <property type="nucleotide sequence ID" value="NZ_LJFS01000060.1"/>
</dbReference>
<comment type="caution">
    <text evidence="1">The sequence shown here is derived from an EMBL/GenBank/DDBJ whole genome shotgun (WGS) entry which is preliminary data.</text>
</comment>